<keyword evidence="1" id="KW-0963">Cytoplasm</keyword>
<evidence type="ECO:0000256" key="3">
    <source>
        <dbReference type="ARBA" id="ARBA00022829"/>
    </source>
</evidence>
<dbReference type="InterPro" id="IPR036390">
    <property type="entry name" value="WH_DNA-bd_sf"/>
</dbReference>
<name>A0A6G2DED1_STREE</name>
<dbReference type="GO" id="GO:0051301">
    <property type="term" value="P:cell division"/>
    <property type="evidence" value="ECO:0007669"/>
    <property type="project" value="UniProtKB-KW"/>
</dbReference>
<dbReference type="AlphaFoldDB" id="A0A6G2DED1"/>
<feature type="non-terminal residue" evidence="5">
    <location>
        <position position="1"/>
    </location>
</feature>
<dbReference type="EMBL" id="WNHQ01001288">
    <property type="protein sequence ID" value="MTV74618.1"/>
    <property type="molecule type" value="Genomic_DNA"/>
</dbReference>
<evidence type="ECO:0000256" key="1">
    <source>
        <dbReference type="ARBA" id="ARBA00022490"/>
    </source>
</evidence>
<dbReference type="GO" id="GO:0051304">
    <property type="term" value="P:chromosome separation"/>
    <property type="evidence" value="ECO:0007669"/>
    <property type="project" value="InterPro"/>
</dbReference>
<protein>
    <submittedName>
        <fullName evidence="5">Segregation and condensation protein B</fullName>
    </submittedName>
</protein>
<gene>
    <name evidence="5" type="primary">scpB</name>
    <name evidence="5" type="ORF">GM540_11685</name>
</gene>
<dbReference type="Proteomes" id="UP000483094">
    <property type="component" value="Unassembled WGS sequence"/>
</dbReference>
<keyword evidence="2" id="KW-0132">Cell division</keyword>
<comment type="caution">
    <text evidence="5">The sequence shown here is derived from an EMBL/GenBank/DDBJ whole genome shotgun (WGS) entry which is preliminary data.</text>
</comment>
<evidence type="ECO:0000256" key="4">
    <source>
        <dbReference type="ARBA" id="ARBA00023306"/>
    </source>
</evidence>
<dbReference type="InterPro" id="IPR005234">
    <property type="entry name" value="ScpB_csome_segregation"/>
</dbReference>
<accession>A0A6G2DED1</accession>
<dbReference type="Gene3D" id="1.10.10.10">
    <property type="entry name" value="Winged helix-like DNA-binding domain superfamily/Winged helix DNA-binding domain"/>
    <property type="match status" value="1"/>
</dbReference>
<organism evidence="5 6">
    <name type="scientific">Streptococcus pneumoniae</name>
    <dbReference type="NCBI Taxonomy" id="1313"/>
    <lineage>
        <taxon>Bacteria</taxon>
        <taxon>Bacillati</taxon>
        <taxon>Bacillota</taxon>
        <taxon>Bacilli</taxon>
        <taxon>Lactobacillales</taxon>
        <taxon>Streptococcaceae</taxon>
        <taxon>Streptococcus</taxon>
    </lineage>
</organism>
<dbReference type="PANTHER" id="PTHR34298">
    <property type="entry name" value="SEGREGATION AND CONDENSATION PROTEIN B"/>
    <property type="match status" value="1"/>
</dbReference>
<dbReference type="PANTHER" id="PTHR34298:SF2">
    <property type="entry name" value="SEGREGATION AND CONDENSATION PROTEIN B"/>
    <property type="match status" value="1"/>
</dbReference>
<dbReference type="SUPFAM" id="SSF46785">
    <property type="entry name" value="Winged helix' DNA-binding domain"/>
    <property type="match status" value="1"/>
</dbReference>
<keyword evidence="4" id="KW-0131">Cell cycle</keyword>
<evidence type="ECO:0000313" key="6">
    <source>
        <dbReference type="Proteomes" id="UP000483094"/>
    </source>
</evidence>
<keyword evidence="3" id="KW-0159">Chromosome partition</keyword>
<proteinExistence type="predicted"/>
<dbReference type="InterPro" id="IPR036388">
    <property type="entry name" value="WH-like_DNA-bd_sf"/>
</dbReference>
<evidence type="ECO:0000313" key="5">
    <source>
        <dbReference type="EMBL" id="MTV74618.1"/>
    </source>
</evidence>
<reference evidence="5 6" key="1">
    <citation type="submission" date="2019-11" db="EMBL/GenBank/DDBJ databases">
        <title>Growth characteristics of pneumococcus vary with the chemical composition of the capsule and with environmental conditions.</title>
        <authorList>
            <person name="Tothpal A."/>
            <person name="Desobry K."/>
            <person name="Joshi S."/>
            <person name="Wyllie A.L."/>
            <person name="Weinberger D.M."/>
        </authorList>
    </citation>
    <scope>NUCLEOTIDE SEQUENCE [LARGE SCALE GENOMIC DNA]</scope>
    <source>
        <strain evidence="6">pnumococcus19F</strain>
    </source>
</reference>
<dbReference type="Pfam" id="PF04079">
    <property type="entry name" value="SMC_ScpB"/>
    <property type="match status" value="1"/>
</dbReference>
<sequence length="98" mass="11168">LETLSIIAYKQPITRIEIDAIRGVNSSGALAKLQAFDLIKEDGKKEVLGRPNLYVTTDYFLDYMGINHLEELPVIDELEIQAQESQLFGERIEEDENQ</sequence>
<evidence type="ECO:0000256" key="2">
    <source>
        <dbReference type="ARBA" id="ARBA00022618"/>
    </source>
</evidence>